<dbReference type="EMBL" id="BTRK01000003">
    <property type="protein sequence ID" value="GMR42100.1"/>
    <property type="molecule type" value="Genomic_DNA"/>
</dbReference>
<sequence length="162" mass="18297">SMSSDGAGDADEILREELRDDYPNMNSLIYWVLKFQGAKWAVFIQTNCLPATDAYASLCSAAVGGALRVVAQKDLFPVELETVRTGVKEKKINLLSDRAAFALLRRLDDFWTTIIRHEVRHALVFSIRKEPEYNVILLTFDFHNQGRKNVVTKHPSRDAGSN</sequence>
<reference evidence="2" key="1">
    <citation type="submission" date="2022-10" db="EMBL/GenBank/DDBJ databases">
        <title>Genome assembly of Pristionchus species.</title>
        <authorList>
            <person name="Yoshida K."/>
            <person name="Sommer R.J."/>
        </authorList>
    </citation>
    <scope>NUCLEOTIDE SEQUENCE [LARGE SCALE GENOMIC DNA]</scope>
    <source>
        <strain evidence="2">RS5460</strain>
    </source>
</reference>
<name>A0AAN4ZQW5_9BILA</name>
<evidence type="ECO:0000313" key="1">
    <source>
        <dbReference type="EMBL" id="GMR42100.1"/>
    </source>
</evidence>
<comment type="caution">
    <text evidence="1">The sequence shown here is derived from an EMBL/GenBank/DDBJ whole genome shotgun (WGS) entry which is preliminary data.</text>
</comment>
<protein>
    <submittedName>
        <fullName evidence="1">Uncharacterized protein</fullName>
    </submittedName>
</protein>
<dbReference type="Proteomes" id="UP001328107">
    <property type="component" value="Unassembled WGS sequence"/>
</dbReference>
<feature type="non-terminal residue" evidence="1">
    <location>
        <position position="1"/>
    </location>
</feature>
<evidence type="ECO:0000313" key="2">
    <source>
        <dbReference type="Proteomes" id="UP001328107"/>
    </source>
</evidence>
<proteinExistence type="predicted"/>
<gene>
    <name evidence="1" type="ORF">PMAYCL1PPCAC_12295</name>
</gene>
<accession>A0AAN4ZQW5</accession>
<keyword evidence="2" id="KW-1185">Reference proteome</keyword>
<dbReference type="AlphaFoldDB" id="A0AAN4ZQW5"/>
<organism evidence="1 2">
    <name type="scientific">Pristionchus mayeri</name>
    <dbReference type="NCBI Taxonomy" id="1317129"/>
    <lineage>
        <taxon>Eukaryota</taxon>
        <taxon>Metazoa</taxon>
        <taxon>Ecdysozoa</taxon>
        <taxon>Nematoda</taxon>
        <taxon>Chromadorea</taxon>
        <taxon>Rhabditida</taxon>
        <taxon>Rhabditina</taxon>
        <taxon>Diplogasteromorpha</taxon>
        <taxon>Diplogasteroidea</taxon>
        <taxon>Neodiplogasteridae</taxon>
        <taxon>Pristionchus</taxon>
    </lineage>
</organism>